<gene>
    <name evidence="1" type="ORF">SAMN06265827_14722</name>
</gene>
<dbReference type="AlphaFoldDB" id="A0A285IGP0"/>
<protein>
    <submittedName>
        <fullName evidence="1">Uncharacterized protein</fullName>
    </submittedName>
</protein>
<dbReference type="SUPFAM" id="SSF46689">
    <property type="entry name" value="Homeodomain-like"/>
    <property type="match status" value="1"/>
</dbReference>
<dbReference type="RefSeq" id="WP_253250820.1">
    <property type="nucleotide sequence ID" value="NZ_OBDZ01000047.1"/>
</dbReference>
<dbReference type="InterPro" id="IPR009057">
    <property type="entry name" value="Homeodomain-like_sf"/>
</dbReference>
<keyword evidence="2" id="KW-1185">Reference proteome</keyword>
<name>A0A285IGP0_9FIRM</name>
<dbReference type="EMBL" id="OBDZ01000047">
    <property type="protein sequence ID" value="SNY47128.1"/>
    <property type="molecule type" value="Genomic_DNA"/>
</dbReference>
<evidence type="ECO:0000313" key="1">
    <source>
        <dbReference type="EMBL" id="SNY47128.1"/>
    </source>
</evidence>
<dbReference type="Gene3D" id="1.10.10.60">
    <property type="entry name" value="Homeodomain-like"/>
    <property type="match status" value="1"/>
</dbReference>
<dbReference type="Proteomes" id="UP000219573">
    <property type="component" value="Unassembled WGS sequence"/>
</dbReference>
<reference evidence="2" key="1">
    <citation type="submission" date="2017-09" db="EMBL/GenBank/DDBJ databases">
        <authorList>
            <person name="Varghese N."/>
            <person name="Submissions S."/>
        </authorList>
    </citation>
    <scope>NUCLEOTIDE SEQUENCE [LARGE SCALE GENOMIC DNA]</scope>
    <source>
        <strain evidence="2">MSL47</strain>
    </source>
</reference>
<accession>A0A285IGP0</accession>
<sequence length="215" mass="24928">MGAKKTKIVRCIGKKGDGSRCTREKEVPIDFEGDWRCWQHPPEDKKKEVNAGGRPSKYDPSIIPKVEEWAKEGLIDYEISKRLGIHTSTLYDWKHKFPEFSEALKKNKSQADFRVENSLFKRANGYRYDEITKERVRVYDEEGNPIGFELVPTKVVTKEVKPNPTSIIFWLKNRQSDKWSDKKEIDLEGNIKGTIKDPAMNELSVEELKKLAEVL</sequence>
<organism evidence="1 2">
    <name type="scientific">Orenia metallireducens</name>
    <dbReference type="NCBI Taxonomy" id="1413210"/>
    <lineage>
        <taxon>Bacteria</taxon>
        <taxon>Bacillati</taxon>
        <taxon>Bacillota</taxon>
        <taxon>Clostridia</taxon>
        <taxon>Halanaerobiales</taxon>
        <taxon>Halobacteroidaceae</taxon>
        <taxon>Orenia</taxon>
    </lineage>
</organism>
<proteinExistence type="predicted"/>
<evidence type="ECO:0000313" key="2">
    <source>
        <dbReference type="Proteomes" id="UP000219573"/>
    </source>
</evidence>